<dbReference type="EMBL" id="CAUM01000073">
    <property type="protein sequence ID" value="CCV05676.1"/>
    <property type="molecule type" value="Genomic_DNA"/>
</dbReference>
<feature type="active site" description="Proton acceptor" evidence="2">
    <location>
        <position position="77"/>
    </location>
</feature>
<evidence type="ECO:0000313" key="5">
    <source>
        <dbReference type="EMBL" id="CCV05676.1"/>
    </source>
</evidence>
<evidence type="ECO:0000256" key="2">
    <source>
        <dbReference type="PIRSR" id="PIRSR639126-1"/>
    </source>
</evidence>
<dbReference type="InterPro" id="IPR036568">
    <property type="entry name" value="GGCT-like_sf"/>
</dbReference>
<accession>M5F1I6</accession>
<dbReference type="PANTHER" id="PTHR12510:SF4">
    <property type="entry name" value="GAMMA-GLUTAMYLAMINECYCLOTRANSFERASE"/>
    <property type="match status" value="1"/>
</dbReference>
<evidence type="ECO:0000259" key="4">
    <source>
        <dbReference type="Pfam" id="PF06094"/>
    </source>
</evidence>
<sequence length="134" mass="15002">MKLFVFGTLKRGFALHEKGLIGATYLGRYRTGQPYPMVIAGQWYAPMMINRPGDGMRVWGELYEVEADRFAILDALESVGNPGNFRIAIDVVPDAGGSSIRAIVYMKAAELAVPLHSQPLAEFLDRRFVPQWEQ</sequence>
<comment type="caution">
    <text evidence="5">The sequence shown here is derived from an EMBL/GenBank/DDBJ whole genome shotgun (WGS) entry which is preliminary data.</text>
</comment>
<organism evidence="5 6">
    <name type="scientific">Mesorhizobium metallidurans STM 2683</name>
    <dbReference type="NCBI Taxonomy" id="1297569"/>
    <lineage>
        <taxon>Bacteria</taxon>
        <taxon>Pseudomonadati</taxon>
        <taxon>Pseudomonadota</taxon>
        <taxon>Alphaproteobacteria</taxon>
        <taxon>Hyphomicrobiales</taxon>
        <taxon>Phyllobacteriaceae</taxon>
        <taxon>Mesorhizobium</taxon>
    </lineage>
</organism>
<dbReference type="AlphaFoldDB" id="M5F1I6"/>
<dbReference type="Proteomes" id="UP000012062">
    <property type="component" value="Unassembled WGS sequence"/>
</dbReference>
<dbReference type="SUPFAM" id="SSF110857">
    <property type="entry name" value="Gamma-glutamyl cyclotransferase-like"/>
    <property type="match status" value="1"/>
</dbReference>
<dbReference type="GO" id="GO:0061929">
    <property type="term" value="F:gamma-glutamylaminecyclotransferase activity"/>
    <property type="evidence" value="ECO:0007669"/>
    <property type="project" value="InterPro"/>
</dbReference>
<proteinExistence type="inferred from homology"/>
<comment type="similarity">
    <text evidence="1 3">Belongs to the gamma-glutamylcyclotransferase family.</text>
</comment>
<name>M5F1I6_9HYPH</name>
<dbReference type="Pfam" id="PF06094">
    <property type="entry name" value="GGACT"/>
    <property type="match status" value="1"/>
</dbReference>
<evidence type="ECO:0000256" key="3">
    <source>
        <dbReference type="RuleBase" id="RU367036"/>
    </source>
</evidence>
<gene>
    <name evidence="5" type="ORF">MESS2_1640004</name>
</gene>
<dbReference type="GO" id="GO:0005829">
    <property type="term" value="C:cytosol"/>
    <property type="evidence" value="ECO:0007669"/>
    <property type="project" value="TreeGrafter"/>
</dbReference>
<protein>
    <recommendedName>
        <fullName evidence="3">Gamma-glutamylcyclotransferase family protein</fullName>
    </recommendedName>
</protein>
<dbReference type="InterPro" id="IPR013024">
    <property type="entry name" value="GGCT-like"/>
</dbReference>
<evidence type="ECO:0000313" key="6">
    <source>
        <dbReference type="Proteomes" id="UP000012062"/>
    </source>
</evidence>
<reference evidence="5 6" key="1">
    <citation type="submission" date="2013-02" db="EMBL/GenBank/DDBJ databases">
        <authorList>
            <person name="Genoscope - CEA"/>
        </authorList>
    </citation>
    <scope>NUCLEOTIDE SEQUENCE [LARGE SCALE GENOMIC DNA]</scope>
    <source>
        <strain evidence="5 6">STM 2683</strain>
    </source>
</reference>
<dbReference type="CDD" id="cd06661">
    <property type="entry name" value="GGCT_like"/>
    <property type="match status" value="1"/>
</dbReference>
<dbReference type="STRING" id="1297569.MESS2_1640004"/>
<feature type="domain" description="Gamma-glutamylcyclotransferase AIG2-like" evidence="4">
    <location>
        <begin position="3"/>
        <end position="109"/>
    </location>
</feature>
<evidence type="ECO:0000256" key="1">
    <source>
        <dbReference type="ARBA" id="ARBA00008861"/>
    </source>
</evidence>
<dbReference type="eggNOG" id="COG2105">
    <property type="taxonomic scope" value="Bacteria"/>
</dbReference>
<dbReference type="InterPro" id="IPR039126">
    <property type="entry name" value="GGACT"/>
</dbReference>
<dbReference type="PANTHER" id="PTHR12510">
    <property type="entry name" value="TROPONIN C-AKIN-1 PROTEIN"/>
    <property type="match status" value="1"/>
</dbReference>
<keyword evidence="6" id="KW-1185">Reference proteome</keyword>
<dbReference type="Gene3D" id="3.10.490.10">
    <property type="entry name" value="Gamma-glutamyl cyclotransferase-like"/>
    <property type="match status" value="1"/>
</dbReference>
<dbReference type="InterPro" id="IPR009288">
    <property type="entry name" value="AIG2-like_dom"/>
</dbReference>
<dbReference type="RefSeq" id="WP_008874624.1">
    <property type="nucleotide sequence ID" value="NZ_CAUM01000073.1"/>
</dbReference>